<name>A0A1L3JC41_9SPHN</name>
<reference evidence="2 3" key="1">
    <citation type="submission" date="2016-11" db="EMBL/GenBank/DDBJ databases">
        <title>Sphingorhabdus sp. LPB0140, isolated from marine environment.</title>
        <authorList>
            <person name="Kim E."/>
            <person name="Yi H."/>
        </authorList>
    </citation>
    <scope>NUCLEOTIDE SEQUENCE [LARGE SCALE GENOMIC DNA]</scope>
    <source>
        <strain evidence="2 3">LPB0140</strain>
    </source>
</reference>
<protein>
    <submittedName>
        <fullName evidence="2">Nucleoside triphosphate pyrophosphohydrolase</fullName>
    </submittedName>
</protein>
<dbReference type="KEGG" id="sphl:LPB140_07765"/>
<dbReference type="NCBIfam" id="TIGR00444">
    <property type="entry name" value="mazG"/>
    <property type="match status" value="1"/>
</dbReference>
<dbReference type="GO" id="GO:0046047">
    <property type="term" value="P:TTP catabolic process"/>
    <property type="evidence" value="ECO:0007669"/>
    <property type="project" value="TreeGrafter"/>
</dbReference>
<dbReference type="EMBL" id="CP018154">
    <property type="protein sequence ID" value="APG62704.1"/>
    <property type="molecule type" value="Genomic_DNA"/>
</dbReference>
<dbReference type="Pfam" id="PF03819">
    <property type="entry name" value="MazG"/>
    <property type="match status" value="1"/>
</dbReference>
<keyword evidence="2" id="KW-0378">Hydrolase</keyword>
<dbReference type="GO" id="GO:0006203">
    <property type="term" value="P:dGTP catabolic process"/>
    <property type="evidence" value="ECO:0007669"/>
    <property type="project" value="TreeGrafter"/>
</dbReference>
<evidence type="ECO:0000313" key="3">
    <source>
        <dbReference type="Proteomes" id="UP000242561"/>
    </source>
</evidence>
<dbReference type="SUPFAM" id="SSF101386">
    <property type="entry name" value="all-alpha NTP pyrophosphatases"/>
    <property type="match status" value="2"/>
</dbReference>
<dbReference type="Proteomes" id="UP000242561">
    <property type="component" value="Chromosome"/>
</dbReference>
<evidence type="ECO:0000313" key="2">
    <source>
        <dbReference type="EMBL" id="APG62704.1"/>
    </source>
</evidence>
<dbReference type="InterPro" id="IPR011551">
    <property type="entry name" value="NTP_PyrPHydrolase_MazG"/>
</dbReference>
<dbReference type="FunFam" id="1.10.287.1080:FF:000001">
    <property type="entry name" value="Nucleoside triphosphate pyrophosphohydrolase"/>
    <property type="match status" value="1"/>
</dbReference>
<dbReference type="GO" id="GO:0046061">
    <property type="term" value="P:dATP catabolic process"/>
    <property type="evidence" value="ECO:0007669"/>
    <property type="project" value="TreeGrafter"/>
</dbReference>
<dbReference type="GO" id="GO:0046052">
    <property type="term" value="P:UTP catabolic process"/>
    <property type="evidence" value="ECO:0007669"/>
    <property type="project" value="TreeGrafter"/>
</dbReference>
<proteinExistence type="predicted"/>
<dbReference type="GO" id="GO:0047429">
    <property type="term" value="F:nucleoside triphosphate diphosphatase activity"/>
    <property type="evidence" value="ECO:0007669"/>
    <property type="project" value="InterPro"/>
</dbReference>
<evidence type="ECO:0000259" key="1">
    <source>
        <dbReference type="Pfam" id="PF03819"/>
    </source>
</evidence>
<accession>A0A1L3JC41</accession>
<keyword evidence="3" id="KW-1185">Reference proteome</keyword>
<dbReference type="GO" id="GO:0006950">
    <property type="term" value="P:response to stress"/>
    <property type="evidence" value="ECO:0007669"/>
    <property type="project" value="UniProtKB-ARBA"/>
</dbReference>
<dbReference type="GO" id="GO:0046081">
    <property type="term" value="P:dUTP catabolic process"/>
    <property type="evidence" value="ECO:0007669"/>
    <property type="project" value="TreeGrafter"/>
</dbReference>
<dbReference type="CDD" id="cd11529">
    <property type="entry name" value="NTP-PPase_MazG_Cterm"/>
    <property type="match status" value="1"/>
</dbReference>
<dbReference type="GO" id="GO:0046076">
    <property type="term" value="P:dTTP catabolic process"/>
    <property type="evidence" value="ECO:0007669"/>
    <property type="project" value="TreeGrafter"/>
</dbReference>
<dbReference type="InterPro" id="IPR048011">
    <property type="entry name" value="NTP-PPase_MazG-like_C"/>
</dbReference>
<dbReference type="Gene3D" id="1.10.287.1080">
    <property type="entry name" value="MazG-like"/>
    <property type="match status" value="2"/>
</dbReference>
<feature type="domain" description="NTP pyrophosphohydrolase MazG-like" evidence="1">
    <location>
        <begin position="38"/>
        <end position="111"/>
    </location>
</feature>
<dbReference type="STRING" id="1913578.LPB140_07765"/>
<gene>
    <name evidence="2" type="ORF">LPB140_07765</name>
</gene>
<dbReference type="AlphaFoldDB" id="A0A1L3JC41"/>
<sequence>MNHIRKLTRYYMNEIKRLKQIMRTLRDPIHGCPWDKEQNFETIAPYTIEEAYEVQDAIQRKDYNDLKDELGDLLLQIIFHSQMADEMELFDFDDVVKSISDKMERRHPHIFGDIIAHNKAEIKKNWEDIKASERQAKQSNSAMPEGALSGVAMSLPALSRAEKIQKRAARIGFDWQDSSGPKNKIFEEINEFEEAMSVNDKVDEAGDILFSVVNWLRFQKIDPEAALRQANYKFQSRFEVMEQIIQEEYGVNYQDELKNLSPDKWEEYWNFAKIKLSTKS</sequence>
<dbReference type="PANTHER" id="PTHR30522:SF0">
    <property type="entry name" value="NUCLEOSIDE TRIPHOSPHATE PYROPHOSPHOHYDROLASE"/>
    <property type="match status" value="1"/>
</dbReference>
<dbReference type="InterPro" id="IPR048015">
    <property type="entry name" value="NTP-PPase_MazG-like_N"/>
</dbReference>
<dbReference type="NCBIfam" id="NF007113">
    <property type="entry name" value="PRK09562.1"/>
    <property type="match status" value="1"/>
</dbReference>
<organism evidence="2 3">
    <name type="scientific">Sphingorhabdus lutea</name>
    <dbReference type="NCBI Taxonomy" id="1913578"/>
    <lineage>
        <taxon>Bacteria</taxon>
        <taxon>Pseudomonadati</taxon>
        <taxon>Pseudomonadota</taxon>
        <taxon>Alphaproteobacteria</taxon>
        <taxon>Sphingomonadales</taxon>
        <taxon>Sphingomonadaceae</taxon>
        <taxon>Sphingorhabdus</taxon>
    </lineage>
</organism>
<dbReference type="PANTHER" id="PTHR30522">
    <property type="entry name" value="NUCLEOSIDE TRIPHOSPHATE PYROPHOSPHOHYDROLASE"/>
    <property type="match status" value="1"/>
</dbReference>
<dbReference type="CDD" id="cd11528">
    <property type="entry name" value="NTP-PPase_MazG_Nterm"/>
    <property type="match status" value="1"/>
</dbReference>
<dbReference type="InterPro" id="IPR004518">
    <property type="entry name" value="MazG-like_dom"/>
</dbReference>